<accession>A0ABR3NIL5</accession>
<reference evidence="2 3" key="1">
    <citation type="submission" date="2023-09" db="EMBL/GenBank/DDBJ databases">
        <authorList>
            <person name="Wang M."/>
        </authorList>
    </citation>
    <scope>NUCLEOTIDE SEQUENCE [LARGE SCALE GENOMIC DNA]</scope>
    <source>
        <strain evidence="2">GT-2023</strain>
        <tissue evidence="2">Liver</tissue>
    </source>
</reference>
<dbReference type="Proteomes" id="UP001558613">
    <property type="component" value="Unassembled WGS sequence"/>
</dbReference>
<feature type="region of interest" description="Disordered" evidence="1">
    <location>
        <begin position="98"/>
        <end position="142"/>
    </location>
</feature>
<evidence type="ECO:0000313" key="2">
    <source>
        <dbReference type="EMBL" id="KAL1276785.1"/>
    </source>
</evidence>
<dbReference type="EMBL" id="JAYMGO010000004">
    <property type="protein sequence ID" value="KAL1276785.1"/>
    <property type="molecule type" value="Genomic_DNA"/>
</dbReference>
<protein>
    <submittedName>
        <fullName evidence="2">Uncharacterized protein</fullName>
    </submittedName>
</protein>
<comment type="caution">
    <text evidence="2">The sequence shown here is derived from an EMBL/GenBank/DDBJ whole genome shotgun (WGS) entry which is preliminary data.</text>
</comment>
<name>A0ABR3NIL5_9TELE</name>
<organism evidence="2 3">
    <name type="scientific">Cirrhinus molitorella</name>
    <name type="common">mud carp</name>
    <dbReference type="NCBI Taxonomy" id="172907"/>
    <lineage>
        <taxon>Eukaryota</taxon>
        <taxon>Metazoa</taxon>
        <taxon>Chordata</taxon>
        <taxon>Craniata</taxon>
        <taxon>Vertebrata</taxon>
        <taxon>Euteleostomi</taxon>
        <taxon>Actinopterygii</taxon>
        <taxon>Neopterygii</taxon>
        <taxon>Teleostei</taxon>
        <taxon>Ostariophysi</taxon>
        <taxon>Cypriniformes</taxon>
        <taxon>Cyprinidae</taxon>
        <taxon>Labeoninae</taxon>
        <taxon>Labeonini</taxon>
        <taxon>Cirrhinus</taxon>
    </lineage>
</organism>
<gene>
    <name evidence="2" type="ORF">QQF64_036408</name>
</gene>
<evidence type="ECO:0000313" key="3">
    <source>
        <dbReference type="Proteomes" id="UP001558613"/>
    </source>
</evidence>
<proteinExistence type="predicted"/>
<keyword evidence="3" id="KW-1185">Reference proteome</keyword>
<evidence type="ECO:0000256" key="1">
    <source>
        <dbReference type="SAM" id="MobiDB-lite"/>
    </source>
</evidence>
<sequence length="204" mass="23733">MRQAPHGRLPCAHIIKDKQNTTERQIQAWSSLVLDWCRSSLYASKLPHERTRDRCDSQVTLILKSRTGLTRSSYSYKISVMEIPKRIRYPIKKTKVSEPATALQNEEREAEVTIQDDQLGLEPEEEYEEPPVRSQNTSYENKPWEPCETCKLEVQALLKENKMMKDVLSSMTYVMSCGKWHGWKPVEKSKLKKALINKLSHELN</sequence>